<proteinExistence type="predicted"/>
<protein>
    <submittedName>
        <fullName evidence="1">Uncharacterized protein</fullName>
    </submittedName>
</protein>
<dbReference type="AlphaFoldDB" id="A0A7J7IYB4"/>
<gene>
    <name evidence="1" type="ORF">EB796_023320</name>
</gene>
<keyword evidence="2" id="KW-1185">Reference proteome</keyword>
<dbReference type="EMBL" id="VXIV02003314">
    <property type="protein sequence ID" value="KAF6018384.1"/>
    <property type="molecule type" value="Genomic_DNA"/>
</dbReference>
<organism evidence="1 2">
    <name type="scientific">Bugula neritina</name>
    <name type="common">Brown bryozoan</name>
    <name type="synonym">Sertularia neritina</name>
    <dbReference type="NCBI Taxonomy" id="10212"/>
    <lineage>
        <taxon>Eukaryota</taxon>
        <taxon>Metazoa</taxon>
        <taxon>Spiralia</taxon>
        <taxon>Lophotrochozoa</taxon>
        <taxon>Bryozoa</taxon>
        <taxon>Gymnolaemata</taxon>
        <taxon>Cheilostomatida</taxon>
        <taxon>Flustrina</taxon>
        <taxon>Buguloidea</taxon>
        <taxon>Bugulidae</taxon>
        <taxon>Bugula</taxon>
    </lineage>
</organism>
<dbReference type="Proteomes" id="UP000593567">
    <property type="component" value="Unassembled WGS sequence"/>
</dbReference>
<evidence type="ECO:0000313" key="1">
    <source>
        <dbReference type="EMBL" id="KAF6018384.1"/>
    </source>
</evidence>
<evidence type="ECO:0000313" key="2">
    <source>
        <dbReference type="Proteomes" id="UP000593567"/>
    </source>
</evidence>
<accession>A0A7J7IYB4</accession>
<name>A0A7J7IYB4_BUGNE</name>
<reference evidence="1" key="1">
    <citation type="submission" date="2020-06" db="EMBL/GenBank/DDBJ databases">
        <title>Draft genome of Bugula neritina, a colonial animal packing powerful symbionts and potential medicines.</title>
        <authorList>
            <person name="Rayko M."/>
        </authorList>
    </citation>
    <scope>NUCLEOTIDE SEQUENCE [LARGE SCALE GENOMIC DNA]</scope>
    <source>
        <strain evidence="1">Kwan_BN1</strain>
    </source>
</reference>
<sequence length="82" mass="9459">MKRVPIYAHTAYIVFNPILSHQFTIFYLQKMSNLWALKKFQGQLAGNILQINSVQKRSTTNITTRTYWKTGLNNLTIGVVDV</sequence>
<comment type="caution">
    <text evidence="1">The sequence shown here is derived from an EMBL/GenBank/DDBJ whole genome shotgun (WGS) entry which is preliminary data.</text>
</comment>